<keyword evidence="11 12" id="KW-0742">SOS response</keyword>
<keyword evidence="7 12" id="KW-0227">DNA damage</keyword>
<feature type="domain" description="Cyclic nucleotide-binding" evidence="14">
    <location>
        <begin position="312"/>
        <end position="368"/>
    </location>
</feature>
<evidence type="ECO:0000256" key="4">
    <source>
        <dbReference type="ARBA" id="ARBA00022490"/>
    </source>
</evidence>
<comment type="similarity">
    <text evidence="2 12 13">Belongs to the RecF family.</text>
</comment>
<dbReference type="NCBIfam" id="TIGR00611">
    <property type="entry name" value="recf"/>
    <property type="match status" value="1"/>
</dbReference>
<evidence type="ECO:0000256" key="11">
    <source>
        <dbReference type="ARBA" id="ARBA00023236"/>
    </source>
</evidence>
<comment type="subcellular location">
    <subcellularLocation>
        <location evidence="1 12 13">Cytoplasm</location>
    </subcellularLocation>
</comment>
<sequence>MNLKLLSIVNFRNYEKVQVEFTPGIHVIVGKNGQGKTNLLESIYYLSCTKSHRIKDDRSLIKNNSTFFNISACIEKQGKEIEIRCNLNESGKNLFLYRNPIKKVSDFIGFFNAVMFYPDDMNLFSSTPKRRRQFVDLELGKLSKTYTKTLNDYYQILKERNSYLKNDTIDEIFIDTLDDQLIALQLKIVKQRKKFMDDILSKSEDFYLKLSGTHGKITYDYISDVNYDENEEVMKSQLYEKYKKNRKKDLYFKSTSIGIHRDDYMFYMNGEEVNTFASQGQKRVILLSLKLGIVYAIHEITGEYPILLLDDVFSELDEERRKKLLELLPKEIQIFISTTDMIQIENSNNIHYWKIDNGMIEIMRRNSQ</sequence>
<dbReference type="SUPFAM" id="SSF52540">
    <property type="entry name" value="P-loop containing nucleoside triphosphate hydrolases"/>
    <property type="match status" value="1"/>
</dbReference>
<dbReference type="RefSeq" id="WP_307406978.1">
    <property type="nucleotide sequence ID" value="NZ_JAUSUR010000002.1"/>
</dbReference>
<evidence type="ECO:0000256" key="3">
    <source>
        <dbReference type="ARBA" id="ARBA00020170"/>
    </source>
</evidence>
<dbReference type="PANTHER" id="PTHR32182">
    <property type="entry name" value="DNA REPLICATION AND REPAIR PROTEIN RECF"/>
    <property type="match status" value="1"/>
</dbReference>
<evidence type="ECO:0000256" key="8">
    <source>
        <dbReference type="ARBA" id="ARBA00022840"/>
    </source>
</evidence>
<reference evidence="15 16" key="1">
    <citation type="submission" date="2023-07" db="EMBL/GenBank/DDBJ databases">
        <title>Genomic Encyclopedia of Type Strains, Phase IV (KMG-IV): sequencing the most valuable type-strain genomes for metagenomic binning, comparative biology and taxonomic classification.</title>
        <authorList>
            <person name="Goeker M."/>
        </authorList>
    </citation>
    <scope>NUCLEOTIDE SEQUENCE [LARGE SCALE GENOMIC DNA]</scope>
    <source>
        <strain evidence="15 16">DSM 16784</strain>
    </source>
</reference>
<dbReference type="Gene3D" id="3.40.50.300">
    <property type="entry name" value="P-loop containing nucleotide triphosphate hydrolases"/>
    <property type="match status" value="1"/>
</dbReference>
<keyword evidence="8 12" id="KW-0067">ATP-binding</keyword>
<dbReference type="InterPro" id="IPR000595">
    <property type="entry name" value="cNMP-bd_dom"/>
</dbReference>
<evidence type="ECO:0000256" key="5">
    <source>
        <dbReference type="ARBA" id="ARBA00022705"/>
    </source>
</evidence>
<keyword evidence="10 12" id="KW-0234">DNA repair</keyword>
<evidence type="ECO:0000256" key="6">
    <source>
        <dbReference type="ARBA" id="ARBA00022741"/>
    </source>
</evidence>
<evidence type="ECO:0000256" key="9">
    <source>
        <dbReference type="ARBA" id="ARBA00023125"/>
    </source>
</evidence>
<dbReference type="HAMAP" id="MF_00365">
    <property type="entry name" value="RecF"/>
    <property type="match status" value="1"/>
</dbReference>
<dbReference type="Proteomes" id="UP001230220">
    <property type="component" value="Unassembled WGS sequence"/>
</dbReference>
<evidence type="ECO:0000256" key="10">
    <source>
        <dbReference type="ARBA" id="ARBA00023204"/>
    </source>
</evidence>
<proteinExistence type="inferred from homology"/>
<dbReference type="PANTHER" id="PTHR32182:SF0">
    <property type="entry name" value="DNA REPLICATION AND REPAIR PROTEIN RECF"/>
    <property type="match status" value="1"/>
</dbReference>
<dbReference type="PROSITE" id="PS00617">
    <property type="entry name" value="RECF_1"/>
    <property type="match status" value="1"/>
</dbReference>
<gene>
    <name evidence="12" type="primary">recF</name>
    <name evidence="15" type="ORF">J2S15_001549</name>
</gene>
<dbReference type="InterPro" id="IPR003395">
    <property type="entry name" value="RecF/RecN/SMC_N"/>
</dbReference>
<evidence type="ECO:0000256" key="1">
    <source>
        <dbReference type="ARBA" id="ARBA00004496"/>
    </source>
</evidence>
<feature type="binding site" evidence="12">
    <location>
        <begin position="30"/>
        <end position="37"/>
    </location>
    <ligand>
        <name>ATP</name>
        <dbReference type="ChEBI" id="CHEBI:30616"/>
    </ligand>
</feature>
<evidence type="ECO:0000313" key="16">
    <source>
        <dbReference type="Proteomes" id="UP001230220"/>
    </source>
</evidence>
<evidence type="ECO:0000256" key="2">
    <source>
        <dbReference type="ARBA" id="ARBA00008016"/>
    </source>
</evidence>
<evidence type="ECO:0000256" key="13">
    <source>
        <dbReference type="RuleBase" id="RU000578"/>
    </source>
</evidence>
<keyword evidence="4 12" id="KW-0963">Cytoplasm</keyword>
<dbReference type="InterPro" id="IPR001238">
    <property type="entry name" value="DNA-binding_RecF"/>
</dbReference>
<keyword evidence="16" id="KW-1185">Reference proteome</keyword>
<evidence type="ECO:0000256" key="7">
    <source>
        <dbReference type="ARBA" id="ARBA00022763"/>
    </source>
</evidence>
<keyword evidence="9 12" id="KW-0238">DNA-binding</keyword>
<accession>A0ABU0E1P6</accession>
<comment type="caution">
    <text evidence="15">The sequence shown here is derived from an EMBL/GenBank/DDBJ whole genome shotgun (WGS) entry which is preliminary data.</text>
</comment>
<name>A0ABU0E1P6_9FIRM</name>
<evidence type="ECO:0000259" key="14">
    <source>
        <dbReference type="PROSITE" id="PS50042"/>
    </source>
</evidence>
<keyword evidence="5 12" id="KW-0235">DNA replication</keyword>
<evidence type="ECO:0000256" key="12">
    <source>
        <dbReference type="HAMAP-Rule" id="MF_00365"/>
    </source>
</evidence>
<comment type="function">
    <text evidence="12 13">The RecF protein is involved in DNA metabolism; it is required for DNA replication and normal SOS inducibility. RecF binds preferentially to single-stranded, linear DNA. It also seems to bind ATP.</text>
</comment>
<dbReference type="PROSITE" id="PS50042">
    <property type="entry name" value="CNMP_BINDING_3"/>
    <property type="match status" value="1"/>
</dbReference>
<dbReference type="InterPro" id="IPR018078">
    <property type="entry name" value="DNA-binding_RecF_CS"/>
</dbReference>
<dbReference type="InterPro" id="IPR042174">
    <property type="entry name" value="RecF_2"/>
</dbReference>
<keyword evidence="6 12" id="KW-0547">Nucleotide-binding</keyword>
<dbReference type="Pfam" id="PF02463">
    <property type="entry name" value="SMC_N"/>
    <property type="match status" value="1"/>
</dbReference>
<protein>
    <recommendedName>
        <fullName evidence="3 12">DNA replication and repair protein RecF</fullName>
    </recommendedName>
</protein>
<dbReference type="PROSITE" id="PS00618">
    <property type="entry name" value="RECF_2"/>
    <property type="match status" value="1"/>
</dbReference>
<dbReference type="Gene3D" id="1.20.1050.90">
    <property type="entry name" value="RecF/RecN/SMC, N-terminal domain"/>
    <property type="match status" value="1"/>
</dbReference>
<organism evidence="15 16">
    <name type="scientific">Breznakia pachnodae</name>
    <dbReference type="NCBI Taxonomy" id="265178"/>
    <lineage>
        <taxon>Bacteria</taxon>
        <taxon>Bacillati</taxon>
        <taxon>Bacillota</taxon>
        <taxon>Erysipelotrichia</taxon>
        <taxon>Erysipelotrichales</taxon>
        <taxon>Erysipelotrichaceae</taxon>
        <taxon>Breznakia</taxon>
    </lineage>
</organism>
<dbReference type="InterPro" id="IPR027417">
    <property type="entry name" value="P-loop_NTPase"/>
</dbReference>
<evidence type="ECO:0000313" key="15">
    <source>
        <dbReference type="EMBL" id="MDQ0360804.1"/>
    </source>
</evidence>
<dbReference type="EMBL" id="JAUSUR010000002">
    <property type="protein sequence ID" value="MDQ0360804.1"/>
    <property type="molecule type" value="Genomic_DNA"/>
</dbReference>